<proteinExistence type="predicted"/>
<dbReference type="Pfam" id="PF00583">
    <property type="entry name" value="Acetyltransf_1"/>
    <property type="match status" value="1"/>
</dbReference>
<dbReference type="InterPro" id="IPR000182">
    <property type="entry name" value="GNAT_dom"/>
</dbReference>
<organism evidence="4">
    <name type="scientific">Pseudothermotoga hypogea</name>
    <dbReference type="NCBI Taxonomy" id="57487"/>
    <lineage>
        <taxon>Bacteria</taxon>
        <taxon>Thermotogati</taxon>
        <taxon>Thermotogota</taxon>
        <taxon>Thermotogae</taxon>
        <taxon>Thermotogales</taxon>
        <taxon>Thermotogaceae</taxon>
        <taxon>Pseudothermotoga</taxon>
    </lineage>
</organism>
<protein>
    <submittedName>
        <fullName evidence="4">GNAT family N-acetyltransferase</fullName>
    </submittedName>
</protein>
<dbReference type="EMBL" id="DTKQ01000059">
    <property type="protein sequence ID" value="HGZ80365.1"/>
    <property type="molecule type" value="Genomic_DNA"/>
</dbReference>
<evidence type="ECO:0000259" key="3">
    <source>
        <dbReference type="PROSITE" id="PS51186"/>
    </source>
</evidence>
<evidence type="ECO:0000256" key="1">
    <source>
        <dbReference type="ARBA" id="ARBA00022679"/>
    </source>
</evidence>
<keyword evidence="1 4" id="KW-0808">Transferase</keyword>
<name>A0A832MQI5_9THEM</name>
<keyword evidence="2" id="KW-0012">Acyltransferase</keyword>
<comment type="caution">
    <text evidence="4">The sequence shown here is derived from an EMBL/GenBank/DDBJ whole genome shotgun (WGS) entry which is preliminary data.</text>
</comment>
<dbReference type="GO" id="GO:0016747">
    <property type="term" value="F:acyltransferase activity, transferring groups other than amino-acyl groups"/>
    <property type="evidence" value="ECO:0007669"/>
    <property type="project" value="InterPro"/>
</dbReference>
<feature type="domain" description="N-acetyltransferase" evidence="3">
    <location>
        <begin position="5"/>
        <end position="143"/>
    </location>
</feature>
<dbReference type="PROSITE" id="PS51186">
    <property type="entry name" value="GNAT"/>
    <property type="match status" value="1"/>
</dbReference>
<gene>
    <name evidence="4" type="ORF">ENW55_10340</name>
</gene>
<dbReference type="PANTHER" id="PTHR43420:SF47">
    <property type="entry name" value="N-ACETYLTRANSFERASE DOMAIN-CONTAINING PROTEIN"/>
    <property type="match status" value="1"/>
</dbReference>
<dbReference type="InterPro" id="IPR016181">
    <property type="entry name" value="Acyl_CoA_acyltransferase"/>
</dbReference>
<evidence type="ECO:0000313" key="4">
    <source>
        <dbReference type="EMBL" id="HGZ80365.1"/>
    </source>
</evidence>
<accession>A0A832MQI5</accession>
<dbReference type="PANTHER" id="PTHR43420">
    <property type="entry name" value="ACETYLTRANSFERASE"/>
    <property type="match status" value="1"/>
</dbReference>
<sequence>MYETVKVSEFPTLRLLNLVNEVFEDYPLHVEWDLFSFNQDVRENSISLSDSYVFLKDDRPVGFILCCVRRSRGRIDSMGVIKEERGKGLGGKMLSFALDVLRNRGVSSVVLEVLASQEEVVKFYSKFGFRVTRRLVSMIKNVPNPRPSIRFLKTERESIHKSALEAMVRLSRRPNWQREPLTLLLSGDRYKMARVGQQLAGYVVWGKGEENAFIVDCSPINDESIYAELLEQAVNYVCQVEDRSVCFVGNVPEDDPLYRAAEQAGFQPLFEQYEMLLQL</sequence>
<dbReference type="CDD" id="cd04301">
    <property type="entry name" value="NAT_SF"/>
    <property type="match status" value="1"/>
</dbReference>
<reference evidence="4" key="1">
    <citation type="journal article" date="2020" name="mSystems">
        <title>Genome- and Community-Level Interaction Insights into Carbon Utilization and Element Cycling Functions of Hydrothermarchaeota in Hydrothermal Sediment.</title>
        <authorList>
            <person name="Zhou Z."/>
            <person name="Liu Y."/>
            <person name="Xu W."/>
            <person name="Pan J."/>
            <person name="Luo Z.H."/>
            <person name="Li M."/>
        </authorList>
    </citation>
    <scope>NUCLEOTIDE SEQUENCE [LARGE SCALE GENOMIC DNA]</scope>
    <source>
        <strain evidence="4">SpSt-86</strain>
    </source>
</reference>
<dbReference type="InterPro" id="IPR050680">
    <property type="entry name" value="YpeA/RimI_acetyltransf"/>
</dbReference>
<dbReference type="Gene3D" id="3.40.630.30">
    <property type="match status" value="1"/>
</dbReference>
<dbReference type="SUPFAM" id="SSF55729">
    <property type="entry name" value="Acyl-CoA N-acyltransferases (Nat)"/>
    <property type="match status" value="1"/>
</dbReference>
<dbReference type="AlphaFoldDB" id="A0A832MQI5"/>
<evidence type="ECO:0000256" key="2">
    <source>
        <dbReference type="ARBA" id="ARBA00023315"/>
    </source>
</evidence>